<dbReference type="EMBL" id="JASFZW010000004">
    <property type="protein sequence ID" value="KAK2078768.1"/>
    <property type="molecule type" value="Genomic_DNA"/>
</dbReference>
<evidence type="ECO:0000259" key="1">
    <source>
        <dbReference type="Pfam" id="PF05347"/>
    </source>
</evidence>
<evidence type="ECO:0000313" key="3">
    <source>
        <dbReference type="Proteomes" id="UP001255856"/>
    </source>
</evidence>
<accession>A0AAD9MLW0</accession>
<protein>
    <recommendedName>
        <fullName evidence="1">Complex 1 LYR protein domain-containing protein</fullName>
    </recommendedName>
</protein>
<dbReference type="CDD" id="cd20251">
    <property type="entry name" value="Complex1_LYR_SF"/>
    <property type="match status" value="1"/>
</dbReference>
<reference evidence="2" key="1">
    <citation type="submission" date="2021-01" db="EMBL/GenBank/DDBJ databases">
        <authorList>
            <person name="Eckstrom K.M.E."/>
        </authorList>
    </citation>
    <scope>NUCLEOTIDE SEQUENCE</scope>
    <source>
        <strain evidence="2">UVCC 0001</strain>
    </source>
</reference>
<name>A0AAD9MLW0_PROWI</name>
<organism evidence="2 3">
    <name type="scientific">Prototheca wickerhamii</name>
    <dbReference type="NCBI Taxonomy" id="3111"/>
    <lineage>
        <taxon>Eukaryota</taxon>
        <taxon>Viridiplantae</taxon>
        <taxon>Chlorophyta</taxon>
        <taxon>core chlorophytes</taxon>
        <taxon>Trebouxiophyceae</taxon>
        <taxon>Chlorellales</taxon>
        <taxon>Chlorellaceae</taxon>
        <taxon>Prototheca</taxon>
    </lineage>
</organism>
<evidence type="ECO:0000313" key="2">
    <source>
        <dbReference type="EMBL" id="KAK2078768.1"/>
    </source>
</evidence>
<dbReference type="Proteomes" id="UP001255856">
    <property type="component" value="Unassembled WGS sequence"/>
</dbReference>
<dbReference type="PANTHER" id="PTHR47579:SF3">
    <property type="entry name" value="COMPLEX 1 LYR PROTEIN DOMAIN-CONTAINING PROTEIN"/>
    <property type="match status" value="1"/>
</dbReference>
<sequence>MSVNAEAFTVIKLYRDCMRMADWIASKNGAQGAMMRQQIRQAFVSRKHLTDPQEIEAAKADARRGLSNLLFMEAQRMAAEEKDTKGDN</sequence>
<dbReference type="Pfam" id="PF05347">
    <property type="entry name" value="Complex1_LYR"/>
    <property type="match status" value="1"/>
</dbReference>
<keyword evidence="3" id="KW-1185">Reference proteome</keyword>
<dbReference type="AlphaFoldDB" id="A0AAD9MLW0"/>
<dbReference type="PANTHER" id="PTHR47579">
    <property type="entry name" value="COMPLEX 1 LYR PROTEIN"/>
    <property type="match status" value="1"/>
</dbReference>
<gene>
    <name evidence="2" type="ORF">QBZ16_003608</name>
</gene>
<dbReference type="InterPro" id="IPR008011">
    <property type="entry name" value="Complex1_LYR_dom"/>
</dbReference>
<feature type="domain" description="Complex 1 LYR protein" evidence="1">
    <location>
        <begin position="9"/>
        <end position="66"/>
    </location>
</feature>
<proteinExistence type="predicted"/>
<comment type="caution">
    <text evidence="2">The sequence shown here is derived from an EMBL/GenBank/DDBJ whole genome shotgun (WGS) entry which is preliminary data.</text>
</comment>